<gene>
    <name evidence="1" type="ORF">GN331_13200</name>
</gene>
<sequence length="133" mass="14769">MAIVAIDDSDDEKLVLTLSNGDEIELVFEGDCVYAYAGGNEVGEFHFNCYDQPYQHSSETFARLTHAFLEGNNGRYMRQGVGTEAIRFFLRSTGYILELPEDDGIKKDDGSHLVQDGPAFVNSLRRKQGAGLL</sequence>
<accession>A0A7C9HWE6</accession>
<comment type="caution">
    <text evidence="1">The sequence shown here is derived from an EMBL/GenBank/DDBJ whole genome shotgun (WGS) entry which is preliminary data.</text>
</comment>
<dbReference type="RefSeq" id="WP_156642710.1">
    <property type="nucleotide sequence ID" value="NZ_WOXT01000004.1"/>
</dbReference>
<dbReference type="Proteomes" id="UP000479692">
    <property type="component" value="Unassembled WGS sequence"/>
</dbReference>
<dbReference type="AlphaFoldDB" id="A0A7C9HWE6"/>
<dbReference type="EMBL" id="WOXT01000004">
    <property type="protein sequence ID" value="MUV15158.1"/>
    <property type="molecule type" value="Genomic_DNA"/>
</dbReference>
<evidence type="ECO:0000313" key="1">
    <source>
        <dbReference type="EMBL" id="MUV15158.1"/>
    </source>
</evidence>
<proteinExistence type="predicted"/>
<organism evidence="1 2">
    <name type="scientific">Noviluteimonas gilva</name>
    <dbReference type="NCBI Taxonomy" id="2682097"/>
    <lineage>
        <taxon>Bacteria</taxon>
        <taxon>Pseudomonadati</taxon>
        <taxon>Pseudomonadota</taxon>
        <taxon>Gammaproteobacteria</taxon>
        <taxon>Lysobacterales</taxon>
        <taxon>Lysobacteraceae</taxon>
        <taxon>Noviluteimonas</taxon>
    </lineage>
</organism>
<evidence type="ECO:0000313" key="2">
    <source>
        <dbReference type="Proteomes" id="UP000479692"/>
    </source>
</evidence>
<keyword evidence="2" id="KW-1185">Reference proteome</keyword>
<reference evidence="1 2" key="1">
    <citation type="submission" date="2019-12" db="EMBL/GenBank/DDBJ databases">
        <authorList>
            <person name="Xu J."/>
        </authorList>
    </citation>
    <scope>NUCLEOTIDE SEQUENCE [LARGE SCALE GENOMIC DNA]</scope>
    <source>
        <strain evidence="1 2">HX-5-24</strain>
    </source>
</reference>
<protein>
    <submittedName>
        <fullName evidence="1">Uncharacterized protein</fullName>
    </submittedName>
</protein>
<name>A0A7C9HWE6_9GAMM</name>